<dbReference type="SUPFAM" id="SSF54171">
    <property type="entry name" value="DNA-binding domain"/>
    <property type="match status" value="1"/>
</dbReference>
<dbReference type="GO" id="GO:0009873">
    <property type="term" value="P:ethylene-activated signaling pathway"/>
    <property type="evidence" value="ECO:0007669"/>
    <property type="project" value="UniProtKB-KW"/>
</dbReference>
<keyword evidence="5" id="KW-0804">Transcription</keyword>
<evidence type="ECO:0000256" key="2">
    <source>
        <dbReference type="ARBA" id="ARBA00022745"/>
    </source>
</evidence>
<dbReference type="GO" id="GO:0003700">
    <property type="term" value="F:DNA-binding transcription factor activity"/>
    <property type="evidence" value="ECO:0007669"/>
    <property type="project" value="InterPro"/>
</dbReference>
<evidence type="ECO:0000256" key="7">
    <source>
        <dbReference type="SAM" id="MobiDB-lite"/>
    </source>
</evidence>
<name>A0A6N2N3B1_SALVM</name>
<protein>
    <recommendedName>
        <fullName evidence="8">AP2/ERF domain-containing protein</fullName>
    </recommendedName>
</protein>
<dbReference type="PANTHER" id="PTHR31677:SF245">
    <property type="entry name" value="ETHYLENE-RESPONSIVE TRANSCRIPTION FACTOR ESR1"/>
    <property type="match status" value="1"/>
</dbReference>
<dbReference type="Gene3D" id="3.30.730.10">
    <property type="entry name" value="AP2/ERF domain"/>
    <property type="match status" value="1"/>
</dbReference>
<feature type="region of interest" description="Disordered" evidence="7">
    <location>
        <begin position="1"/>
        <end position="55"/>
    </location>
</feature>
<dbReference type="InterPro" id="IPR016177">
    <property type="entry name" value="DNA-bd_dom_sf"/>
</dbReference>
<dbReference type="CDD" id="cd00018">
    <property type="entry name" value="AP2"/>
    <property type="match status" value="1"/>
</dbReference>
<reference evidence="9" key="1">
    <citation type="submission" date="2019-03" db="EMBL/GenBank/DDBJ databases">
        <authorList>
            <person name="Mank J."/>
            <person name="Almeida P."/>
        </authorList>
    </citation>
    <scope>NUCLEOTIDE SEQUENCE</scope>
    <source>
        <strain evidence="9">78183</strain>
    </source>
</reference>
<dbReference type="AlphaFoldDB" id="A0A6N2N3B1"/>
<evidence type="ECO:0000256" key="5">
    <source>
        <dbReference type="ARBA" id="ARBA00023163"/>
    </source>
</evidence>
<evidence type="ECO:0000256" key="6">
    <source>
        <dbReference type="ARBA" id="ARBA00023242"/>
    </source>
</evidence>
<dbReference type="PRINTS" id="PR00367">
    <property type="entry name" value="ETHRSPELEMNT"/>
</dbReference>
<gene>
    <name evidence="9" type="ORF">SVIM_LOCUS457525</name>
</gene>
<dbReference type="PANTHER" id="PTHR31677">
    <property type="entry name" value="AP2 DOMAIN CLASS TRANSCRIPTION FACTOR"/>
    <property type="match status" value="1"/>
</dbReference>
<organism evidence="9">
    <name type="scientific">Salix viminalis</name>
    <name type="common">Common osier</name>
    <name type="synonym">Basket willow</name>
    <dbReference type="NCBI Taxonomy" id="40686"/>
    <lineage>
        <taxon>Eukaryota</taxon>
        <taxon>Viridiplantae</taxon>
        <taxon>Streptophyta</taxon>
        <taxon>Embryophyta</taxon>
        <taxon>Tracheophyta</taxon>
        <taxon>Spermatophyta</taxon>
        <taxon>Magnoliopsida</taxon>
        <taxon>eudicotyledons</taxon>
        <taxon>Gunneridae</taxon>
        <taxon>Pentapetalae</taxon>
        <taxon>rosids</taxon>
        <taxon>fabids</taxon>
        <taxon>Malpighiales</taxon>
        <taxon>Salicaceae</taxon>
        <taxon>Saliceae</taxon>
        <taxon>Salix</taxon>
    </lineage>
</organism>
<evidence type="ECO:0000259" key="8">
    <source>
        <dbReference type="PROSITE" id="PS51032"/>
    </source>
</evidence>
<dbReference type="Pfam" id="PF00847">
    <property type="entry name" value="AP2"/>
    <property type="match status" value="1"/>
</dbReference>
<dbReference type="PROSITE" id="PS51032">
    <property type="entry name" value="AP2_ERF"/>
    <property type="match status" value="1"/>
</dbReference>
<feature type="region of interest" description="Disordered" evidence="7">
    <location>
        <begin position="264"/>
        <end position="286"/>
    </location>
</feature>
<evidence type="ECO:0000256" key="1">
    <source>
        <dbReference type="ARBA" id="ARBA00004123"/>
    </source>
</evidence>
<dbReference type="EMBL" id="CAADRP010002107">
    <property type="protein sequence ID" value="VFU61203.1"/>
    <property type="molecule type" value="Genomic_DNA"/>
</dbReference>
<keyword evidence="6" id="KW-0539">Nucleus</keyword>
<proteinExistence type="predicted"/>
<dbReference type="GO" id="GO:0005634">
    <property type="term" value="C:nucleus"/>
    <property type="evidence" value="ECO:0007669"/>
    <property type="project" value="UniProtKB-SubCell"/>
</dbReference>
<feature type="compositionally biased region" description="Polar residues" evidence="7">
    <location>
        <begin position="277"/>
        <end position="286"/>
    </location>
</feature>
<keyword evidence="4" id="KW-0238">DNA-binding</keyword>
<keyword evidence="2" id="KW-0936">Ethylene signaling pathway</keyword>
<evidence type="ECO:0000256" key="3">
    <source>
        <dbReference type="ARBA" id="ARBA00023015"/>
    </source>
</evidence>
<dbReference type="GO" id="GO:0003677">
    <property type="term" value="F:DNA binding"/>
    <property type="evidence" value="ECO:0007669"/>
    <property type="project" value="UniProtKB-KW"/>
</dbReference>
<sequence>MEEALRRLNGMPNHVPESNPPETIIVDLQKKSAPATTSKRSLKESGGNGGNMRYRGVRRRPWGRYAAEIRDPQSKERRWLGTFDTAEEAACAYDYAARNLLPPFTFSKSSHHQPSRQCNTAPSANWSSLGHSVVGDFSAGWSAPQRSSSGSAANTSSLNMLFLRDFVNSSSGSSSQNHAQPLYHDHFPCINGSSYSAPSTYSGGSLSNPSSNSSSAGLYNFSGNLANSTVTSLPHMEFNQNYTPVALNRPTSKAEDLGFFPQEPSGSGFLPKHSTETTDFSKSSGESMVTPSAEIIFGGQSQDGSRRSTKKHFVENDHHGAAYLDHEGIKPSAQAGGYYRTGVSCHEQVPSNNEMSLNLPVGQDSFLEDIFQYPDLMSAFAARFNNV</sequence>
<comment type="subcellular location">
    <subcellularLocation>
        <location evidence="1">Nucleus</location>
    </subcellularLocation>
</comment>
<evidence type="ECO:0000313" key="9">
    <source>
        <dbReference type="EMBL" id="VFU61203.1"/>
    </source>
</evidence>
<dbReference type="InterPro" id="IPR001471">
    <property type="entry name" value="AP2/ERF_dom"/>
</dbReference>
<dbReference type="InterPro" id="IPR036955">
    <property type="entry name" value="AP2/ERF_dom_sf"/>
</dbReference>
<feature type="domain" description="AP2/ERF" evidence="8">
    <location>
        <begin position="53"/>
        <end position="110"/>
    </location>
</feature>
<accession>A0A6N2N3B1</accession>
<evidence type="ECO:0000256" key="4">
    <source>
        <dbReference type="ARBA" id="ARBA00023125"/>
    </source>
</evidence>
<dbReference type="SMART" id="SM00380">
    <property type="entry name" value="AP2"/>
    <property type="match status" value="1"/>
</dbReference>
<keyword evidence="3" id="KW-0805">Transcription regulation</keyword>